<dbReference type="InterPro" id="IPR007763">
    <property type="entry name" value="NDUFA12"/>
</dbReference>
<dbReference type="GO" id="GO:0045271">
    <property type="term" value="C:respiratory chain complex I"/>
    <property type="evidence" value="ECO:0007669"/>
    <property type="project" value="InterPro"/>
</dbReference>
<protein>
    <recommendedName>
        <fullName evidence="2">NADH dehydrogenase [ubiquinone] 1 alpha subcomplex subunit 12</fullName>
    </recommendedName>
</protein>
<reference evidence="5" key="2">
    <citation type="submission" date="2019-10" db="EMBL/GenBank/DDBJ databases">
        <title>A de novo genome assembly of a pear dwarfing rootstock.</title>
        <authorList>
            <person name="Wang F."/>
            <person name="Wang J."/>
            <person name="Li S."/>
            <person name="Zhang Y."/>
            <person name="Fang M."/>
            <person name="Ma L."/>
            <person name="Zhao Y."/>
            <person name="Jiang S."/>
        </authorList>
    </citation>
    <scope>NUCLEOTIDE SEQUENCE [LARGE SCALE GENOMIC DNA]</scope>
</reference>
<gene>
    <name evidence="4" type="ORF">D8674_022229</name>
</gene>
<accession>A0A5N5GP47</accession>
<dbReference type="Pfam" id="PF05071">
    <property type="entry name" value="NDUFA12"/>
    <property type="match status" value="1"/>
</dbReference>
<keyword evidence="2" id="KW-0813">Transport</keyword>
<keyword evidence="2" id="KW-0679">Respiratory chain</keyword>
<evidence type="ECO:0000313" key="5">
    <source>
        <dbReference type="Proteomes" id="UP000327157"/>
    </source>
</evidence>
<dbReference type="PANTHER" id="PTHR12910:SF1">
    <property type="entry name" value="NADH DEHYDROGENASE [UBIQUINONE] 1 ALPHA SUBCOMPLEX SUBUNIT 12"/>
    <property type="match status" value="1"/>
</dbReference>
<keyword evidence="2" id="KW-0249">Electron transport</keyword>
<comment type="function">
    <text evidence="2">Accessory subunit of the mitochondrial membrane respiratory chain NADH dehydrogenase (Complex I), that is believed not to be involved in catalysis. Complex I functions in the transfer of electrons from NADH to the respiratory chain. The immediate electron acceptor for the enzyme is believed to be ubiquinone.</text>
</comment>
<evidence type="ECO:0000256" key="2">
    <source>
        <dbReference type="RuleBase" id="RU363103"/>
    </source>
</evidence>
<comment type="caution">
    <text evidence="4">The sequence shown here is derived from an EMBL/GenBank/DDBJ whole genome shotgun (WGS) entry which is preliminary data.</text>
</comment>
<comment type="subcellular location">
    <subcellularLocation>
        <location evidence="2">Mitochondrion inner membrane</location>
        <topology evidence="2">Peripheral membrane protein</topology>
        <orientation evidence="2">Matrix side</orientation>
    </subcellularLocation>
</comment>
<feature type="compositionally biased region" description="Basic and acidic residues" evidence="3">
    <location>
        <begin position="156"/>
        <end position="170"/>
    </location>
</feature>
<dbReference type="EMBL" id="SMOL01000402">
    <property type="protein sequence ID" value="KAB2615641.1"/>
    <property type="molecule type" value="Genomic_DNA"/>
</dbReference>
<dbReference type="GO" id="GO:0005743">
    <property type="term" value="C:mitochondrial inner membrane"/>
    <property type="evidence" value="ECO:0007669"/>
    <property type="project" value="UniProtKB-SubCell"/>
</dbReference>
<keyword evidence="2" id="KW-0496">Mitochondrion</keyword>
<feature type="region of interest" description="Disordered" evidence="3">
    <location>
        <begin position="128"/>
        <end position="191"/>
    </location>
</feature>
<evidence type="ECO:0000256" key="3">
    <source>
        <dbReference type="SAM" id="MobiDB-lite"/>
    </source>
</evidence>
<reference evidence="4 5" key="1">
    <citation type="submission" date="2019-09" db="EMBL/GenBank/DDBJ databases">
        <authorList>
            <person name="Ou C."/>
        </authorList>
    </citation>
    <scope>NUCLEOTIDE SEQUENCE [LARGE SCALE GENOMIC DNA]</scope>
    <source>
        <strain evidence="4">S2</strain>
        <tissue evidence="4">Leaf</tissue>
    </source>
</reference>
<sequence>MIWNWGREMSKLFQKVAGFFTNRTMVGMDRAGNRYFARKEEVDGIMKEKRWMAFKGEDDPTSIPVEWICWLNGQRKRAPTLEELAELEARRERVRQNVALLKKEEEERKARECSTHKIINTDKVGGPDLKSFLRQFPGSSEGGVNQEESVATEGVRNSKEKEAKKAKEVPESTEPTGSGQTFRPGTWQPPT</sequence>
<feature type="compositionally biased region" description="Polar residues" evidence="3">
    <location>
        <begin position="173"/>
        <end position="183"/>
    </location>
</feature>
<organism evidence="4 5">
    <name type="scientific">Pyrus ussuriensis x Pyrus communis</name>
    <dbReference type="NCBI Taxonomy" id="2448454"/>
    <lineage>
        <taxon>Eukaryota</taxon>
        <taxon>Viridiplantae</taxon>
        <taxon>Streptophyta</taxon>
        <taxon>Embryophyta</taxon>
        <taxon>Tracheophyta</taxon>
        <taxon>Spermatophyta</taxon>
        <taxon>Magnoliopsida</taxon>
        <taxon>eudicotyledons</taxon>
        <taxon>Gunneridae</taxon>
        <taxon>Pentapetalae</taxon>
        <taxon>rosids</taxon>
        <taxon>fabids</taxon>
        <taxon>Rosales</taxon>
        <taxon>Rosaceae</taxon>
        <taxon>Amygdaloideae</taxon>
        <taxon>Maleae</taxon>
        <taxon>Pyrus</taxon>
    </lineage>
</organism>
<dbReference type="PANTHER" id="PTHR12910">
    <property type="entry name" value="NADH-UBIQUINONE OXIDOREDUCTASE SUBUNIT B17.2"/>
    <property type="match status" value="1"/>
</dbReference>
<name>A0A5N5GP47_9ROSA</name>
<dbReference type="OrthoDB" id="274641at2759"/>
<dbReference type="AlphaFoldDB" id="A0A5N5GP47"/>
<evidence type="ECO:0000256" key="1">
    <source>
        <dbReference type="ARBA" id="ARBA00007355"/>
    </source>
</evidence>
<reference evidence="4 5" key="3">
    <citation type="submission" date="2019-11" db="EMBL/GenBank/DDBJ databases">
        <title>A de novo genome assembly of a pear dwarfing rootstock.</title>
        <authorList>
            <person name="Wang F."/>
            <person name="Wang J."/>
            <person name="Li S."/>
            <person name="Zhang Y."/>
            <person name="Fang M."/>
            <person name="Ma L."/>
            <person name="Zhao Y."/>
            <person name="Jiang S."/>
        </authorList>
    </citation>
    <scope>NUCLEOTIDE SEQUENCE [LARGE SCALE GENOMIC DNA]</scope>
    <source>
        <strain evidence="4">S2</strain>
        <tissue evidence="4">Leaf</tissue>
    </source>
</reference>
<keyword evidence="2" id="KW-0472">Membrane</keyword>
<keyword evidence="5" id="KW-1185">Reference proteome</keyword>
<proteinExistence type="inferred from homology"/>
<dbReference type="GO" id="GO:0006979">
    <property type="term" value="P:response to oxidative stress"/>
    <property type="evidence" value="ECO:0007669"/>
    <property type="project" value="TreeGrafter"/>
</dbReference>
<comment type="similarity">
    <text evidence="1 2">Belongs to the complex I NDUFA12 subunit family.</text>
</comment>
<dbReference type="Proteomes" id="UP000327157">
    <property type="component" value="Chromosome 3"/>
</dbReference>
<evidence type="ECO:0000313" key="4">
    <source>
        <dbReference type="EMBL" id="KAB2615641.1"/>
    </source>
</evidence>
<keyword evidence="2" id="KW-0999">Mitochondrion inner membrane</keyword>